<dbReference type="Proteomes" id="UP001162734">
    <property type="component" value="Chromosome"/>
</dbReference>
<feature type="region of interest" description="Disordered" evidence="1">
    <location>
        <begin position="1"/>
        <end position="33"/>
    </location>
</feature>
<feature type="compositionally biased region" description="Pro residues" evidence="1">
    <location>
        <begin position="1"/>
        <end position="12"/>
    </location>
</feature>
<gene>
    <name evidence="2" type="ORF">AMPC_28480</name>
</gene>
<reference evidence="3" key="1">
    <citation type="journal article" date="2022" name="Int. J. Syst. Evol. Microbiol.">
        <title>Anaeromyxobacter oryzae sp. nov., Anaeromyxobacter diazotrophicus sp. nov. and Anaeromyxobacter paludicola sp. nov., isolated from paddy soils.</title>
        <authorList>
            <person name="Itoh H."/>
            <person name="Xu Z."/>
            <person name="Mise K."/>
            <person name="Masuda Y."/>
            <person name="Ushijima N."/>
            <person name="Hayakawa C."/>
            <person name="Shiratori Y."/>
            <person name="Senoo K."/>
        </authorList>
    </citation>
    <scope>NUCLEOTIDE SEQUENCE [LARGE SCALE GENOMIC DNA]</scope>
    <source>
        <strain evidence="3">Red630</strain>
    </source>
</reference>
<accession>A0ABM7XD41</accession>
<feature type="compositionally biased region" description="Pro residues" evidence="1">
    <location>
        <begin position="177"/>
        <end position="201"/>
    </location>
</feature>
<evidence type="ECO:0000313" key="2">
    <source>
        <dbReference type="EMBL" id="BDG09735.1"/>
    </source>
</evidence>
<evidence type="ECO:0000256" key="1">
    <source>
        <dbReference type="SAM" id="MobiDB-lite"/>
    </source>
</evidence>
<keyword evidence="3" id="KW-1185">Reference proteome</keyword>
<organism evidence="2 3">
    <name type="scientific">Anaeromyxobacter paludicola</name>
    <dbReference type="NCBI Taxonomy" id="2918171"/>
    <lineage>
        <taxon>Bacteria</taxon>
        <taxon>Pseudomonadati</taxon>
        <taxon>Myxococcota</taxon>
        <taxon>Myxococcia</taxon>
        <taxon>Myxococcales</taxon>
        <taxon>Cystobacterineae</taxon>
        <taxon>Anaeromyxobacteraceae</taxon>
        <taxon>Anaeromyxobacter</taxon>
    </lineage>
</organism>
<evidence type="ECO:0000313" key="3">
    <source>
        <dbReference type="Proteomes" id="UP001162734"/>
    </source>
</evidence>
<dbReference type="NCBIfam" id="NF041621">
    <property type="entry name" value="MXAN_5187_C_dom"/>
    <property type="match status" value="1"/>
</dbReference>
<proteinExistence type="predicted"/>
<dbReference type="EMBL" id="AP025592">
    <property type="protein sequence ID" value="BDG09735.1"/>
    <property type="molecule type" value="Genomic_DNA"/>
</dbReference>
<feature type="compositionally biased region" description="Low complexity" evidence="1">
    <location>
        <begin position="126"/>
        <end position="176"/>
    </location>
</feature>
<dbReference type="RefSeq" id="WP_248342017.1">
    <property type="nucleotide sequence ID" value="NZ_AP025592.1"/>
</dbReference>
<name>A0ABM7XD41_9BACT</name>
<protein>
    <submittedName>
        <fullName evidence="2">Uncharacterized protein</fullName>
    </submittedName>
</protein>
<sequence length="273" mass="29533">MTRPPNGPPGGPGAPGDRARDQSAGEALSDECDQVERDMDELRARYELYFLGVERVEPVRDRAVLKQQVNRLLTAFTRNAGLRFRVQALHARFISYERLWMRNSREREEGTYRRDLYKARRRAGRDPAGGSRPARAGAPAPAAPGSDAAPESAVAPAGAAEPGPPAALTAAATGSPRPAPPAPPIRPPGMAPPALARPPPGAGEDPRVRALYDAYVDAKRRCNEDVSRITYDAVARTVAQQTPQLRERLKAKDIDFKVVIQDGRAVLKAVPKG</sequence>
<feature type="region of interest" description="Disordered" evidence="1">
    <location>
        <begin position="117"/>
        <end position="206"/>
    </location>
</feature>